<evidence type="ECO:0000313" key="4">
    <source>
        <dbReference type="Proteomes" id="UP000000422"/>
    </source>
</evidence>
<dbReference type="InterPro" id="IPR052341">
    <property type="entry name" value="LOG_family_nucleotidases"/>
</dbReference>
<keyword evidence="4" id="KW-1185">Reference proteome</keyword>
<evidence type="ECO:0000256" key="1">
    <source>
        <dbReference type="ARBA" id="ARBA00000274"/>
    </source>
</evidence>
<sequence>MKGFEALHELGACVAMFGGARFGEGSPYYEQAREMGRRFAQMGYGVITGGGPGIMEAANRGAKEAGGVSVGLNIKLPHEQHPNPYIDVSLEFNYFFVRKLMFVKYSHAFLIFPGGFGTLDEMFEVLTLVQTGKSTPLPLVLYGSDYWRGLESWLKETLLAQGAIAPNDCDFWAMVDSMEEVCEVFKRFDLFPKTDEIKQICGCLDL</sequence>
<dbReference type="EMBL" id="BX571658">
    <property type="protein sequence ID" value="CAE09786.1"/>
    <property type="molecule type" value="Genomic_DNA"/>
</dbReference>
<keyword evidence="2" id="KW-0378">Hydrolase</keyword>
<keyword evidence="2" id="KW-0203">Cytokinin biosynthesis</keyword>
<dbReference type="InterPro" id="IPR031100">
    <property type="entry name" value="LOG_fam"/>
</dbReference>
<dbReference type="GO" id="GO:0009691">
    <property type="term" value="P:cytokinin biosynthetic process"/>
    <property type="evidence" value="ECO:0007669"/>
    <property type="project" value="UniProtKB-UniRule"/>
</dbReference>
<name>Q7MS94_WOLSU</name>
<protein>
    <recommendedName>
        <fullName evidence="2">Cytokinin riboside 5'-monophosphate phosphoribohydrolase</fullName>
        <ecNumber evidence="2">3.2.2.n1</ecNumber>
    </recommendedName>
</protein>
<dbReference type="InterPro" id="IPR005269">
    <property type="entry name" value="LOG"/>
</dbReference>
<evidence type="ECO:0000256" key="2">
    <source>
        <dbReference type="RuleBase" id="RU363015"/>
    </source>
</evidence>
<gene>
    <name evidence="3" type="ordered locus">WS0656</name>
</gene>
<dbReference type="EC" id="3.2.2.n1" evidence="2"/>
<dbReference type="GO" id="GO:0005829">
    <property type="term" value="C:cytosol"/>
    <property type="evidence" value="ECO:0007669"/>
    <property type="project" value="TreeGrafter"/>
</dbReference>
<organism evidence="4">
    <name type="scientific">Wolinella succinogenes (strain ATCC 29543 / DSM 1740 / CCUG 13145 / JCM 31913 / LMG 7466 / NCTC 11488 / FDC 602W)</name>
    <name type="common">Vibrio succinogenes</name>
    <dbReference type="NCBI Taxonomy" id="273121"/>
    <lineage>
        <taxon>Bacteria</taxon>
        <taxon>Pseudomonadati</taxon>
        <taxon>Campylobacterota</taxon>
        <taxon>Epsilonproteobacteria</taxon>
        <taxon>Campylobacterales</taxon>
        <taxon>Helicobacteraceae</taxon>
        <taxon>Wolinella</taxon>
    </lineage>
</organism>
<dbReference type="Pfam" id="PF03641">
    <property type="entry name" value="Lysine_decarbox"/>
    <property type="match status" value="1"/>
</dbReference>
<dbReference type="eggNOG" id="COG1611">
    <property type="taxonomic scope" value="Bacteria"/>
</dbReference>
<comment type="similarity">
    <text evidence="2">Belongs to the LOG family.</text>
</comment>
<dbReference type="AlphaFoldDB" id="Q7MS94"/>
<dbReference type="SUPFAM" id="SSF102405">
    <property type="entry name" value="MCP/YpsA-like"/>
    <property type="match status" value="1"/>
</dbReference>
<dbReference type="GO" id="GO:0008714">
    <property type="term" value="F:AMP nucleosidase activity"/>
    <property type="evidence" value="ECO:0007669"/>
    <property type="project" value="UniProtKB-EC"/>
</dbReference>
<dbReference type="PANTHER" id="PTHR43393:SF2">
    <property type="entry name" value="CYTOKININ RIBOSIDE 5'-MONOPHOSPHATE PHOSPHORIBOHYDROLASE"/>
    <property type="match status" value="1"/>
</dbReference>
<reference evidence="3 4" key="1">
    <citation type="journal article" date="2003" name="Proc. Natl. Acad. Sci. U.S.A.">
        <title>Complete genome sequence and analysis of Wolinella succinogenes.</title>
        <authorList>
            <person name="Baar C."/>
            <person name="Eppinger M."/>
            <person name="Raddatz G."/>
            <person name="Simon JM."/>
            <person name="Lanz C."/>
            <person name="Klimmek O."/>
            <person name="Nandakumar R."/>
            <person name="Gross R."/>
            <person name="Rosinus A."/>
            <person name="Keller H."/>
            <person name="Jagtap P."/>
            <person name="Linke B."/>
            <person name="Meyer F."/>
            <person name="Lederer H."/>
            <person name="Schuster S.C."/>
        </authorList>
    </citation>
    <scope>NUCLEOTIDE SEQUENCE [LARGE SCALE GENOMIC DNA]</scope>
    <source>
        <strain evidence="4">ATCC 29543 / DSM 1740 / CCUG 13145 / JCM 31913 / LMG 7466 / NCTC 11488 / FDC 602W</strain>
    </source>
</reference>
<dbReference type="STRING" id="273121.WS0656"/>
<accession>Q7MS94</accession>
<dbReference type="NCBIfam" id="TIGR00730">
    <property type="entry name" value="Rossman fold protein, TIGR00730 family"/>
    <property type="match status" value="1"/>
</dbReference>
<evidence type="ECO:0000313" key="3">
    <source>
        <dbReference type="EMBL" id="CAE09786.1"/>
    </source>
</evidence>
<dbReference type="KEGG" id="wsu:WS0656"/>
<dbReference type="Gene3D" id="3.40.50.450">
    <property type="match status" value="1"/>
</dbReference>
<dbReference type="HOGENOM" id="CLU_058336_0_5_7"/>
<dbReference type="Proteomes" id="UP000000422">
    <property type="component" value="Chromosome"/>
</dbReference>
<proteinExistence type="inferred from homology"/>
<comment type="catalytic activity">
    <reaction evidence="1">
        <text>AMP + H2O = D-ribose 5-phosphate + adenine</text>
        <dbReference type="Rhea" id="RHEA:20129"/>
        <dbReference type="ChEBI" id="CHEBI:15377"/>
        <dbReference type="ChEBI" id="CHEBI:16708"/>
        <dbReference type="ChEBI" id="CHEBI:78346"/>
        <dbReference type="ChEBI" id="CHEBI:456215"/>
        <dbReference type="EC" id="3.2.2.4"/>
    </reaction>
</comment>
<dbReference type="PANTHER" id="PTHR43393">
    <property type="entry name" value="CYTOKININ RIBOSIDE 5'-MONOPHOSPHATE PHOSPHORIBOHYDROLASE"/>
    <property type="match status" value="1"/>
</dbReference>